<dbReference type="InterPro" id="IPR036217">
    <property type="entry name" value="MethylDNA_cys_MeTrfase_DNAb"/>
</dbReference>
<dbReference type="Gene3D" id="1.10.10.10">
    <property type="entry name" value="Winged helix-like DNA-binding domain superfamily/Winged helix DNA-binding domain"/>
    <property type="match status" value="1"/>
</dbReference>
<comment type="catalytic activity">
    <reaction evidence="1">
        <text>a 4-O-methyl-thymidine in DNA + L-cysteinyl-[protein] = a thymidine in DNA + S-methyl-L-cysteinyl-[protein]</text>
        <dbReference type="Rhea" id="RHEA:53428"/>
        <dbReference type="Rhea" id="RHEA-COMP:10131"/>
        <dbReference type="Rhea" id="RHEA-COMP:10132"/>
        <dbReference type="Rhea" id="RHEA-COMP:13555"/>
        <dbReference type="Rhea" id="RHEA-COMP:13556"/>
        <dbReference type="ChEBI" id="CHEBI:29950"/>
        <dbReference type="ChEBI" id="CHEBI:82612"/>
        <dbReference type="ChEBI" id="CHEBI:137386"/>
        <dbReference type="ChEBI" id="CHEBI:137387"/>
        <dbReference type="EC" id="2.1.1.63"/>
    </reaction>
</comment>
<dbReference type="Pfam" id="PF01035">
    <property type="entry name" value="DNA_binding_1"/>
    <property type="match status" value="1"/>
</dbReference>
<dbReference type="KEGG" id="bun:Bun01g_32050"/>
<evidence type="ECO:0000256" key="2">
    <source>
        <dbReference type="ARBA" id="ARBA00022603"/>
    </source>
</evidence>
<keyword evidence="5" id="KW-0805">Transcription regulation</keyword>
<protein>
    <submittedName>
        <fullName evidence="10">Methylated-DNA--protein-cysteine methyltransferase</fullName>
    </submittedName>
</protein>
<dbReference type="PANTHER" id="PTHR10815">
    <property type="entry name" value="METHYLATED-DNA--PROTEIN-CYSTEINE METHYLTRANSFERASE"/>
    <property type="match status" value="1"/>
</dbReference>
<evidence type="ECO:0000256" key="6">
    <source>
        <dbReference type="ARBA" id="ARBA00023163"/>
    </source>
</evidence>
<organism evidence="10 11">
    <name type="scientific">Bacteroides uniformis</name>
    <dbReference type="NCBI Taxonomy" id="820"/>
    <lineage>
        <taxon>Bacteria</taxon>
        <taxon>Pseudomonadati</taxon>
        <taxon>Bacteroidota</taxon>
        <taxon>Bacteroidia</taxon>
        <taxon>Bacteroidales</taxon>
        <taxon>Bacteroidaceae</taxon>
        <taxon>Bacteroides</taxon>
    </lineage>
</organism>
<dbReference type="PANTHER" id="PTHR10815:SF13">
    <property type="entry name" value="METHYLATED-DNA--PROTEIN-CYSTEINE METHYLTRANSFERASE"/>
    <property type="match status" value="1"/>
</dbReference>
<dbReference type="GO" id="GO:0043565">
    <property type="term" value="F:sequence-specific DNA binding"/>
    <property type="evidence" value="ECO:0007669"/>
    <property type="project" value="InterPro"/>
</dbReference>
<comment type="catalytic activity">
    <reaction evidence="8">
        <text>a 6-O-methyl-2'-deoxyguanosine in DNA + L-cysteinyl-[protein] = S-methyl-L-cysteinyl-[protein] + a 2'-deoxyguanosine in DNA</text>
        <dbReference type="Rhea" id="RHEA:24000"/>
        <dbReference type="Rhea" id="RHEA-COMP:10131"/>
        <dbReference type="Rhea" id="RHEA-COMP:10132"/>
        <dbReference type="Rhea" id="RHEA-COMP:11367"/>
        <dbReference type="Rhea" id="RHEA-COMP:11368"/>
        <dbReference type="ChEBI" id="CHEBI:29950"/>
        <dbReference type="ChEBI" id="CHEBI:82612"/>
        <dbReference type="ChEBI" id="CHEBI:85445"/>
        <dbReference type="ChEBI" id="CHEBI:85448"/>
        <dbReference type="EC" id="2.1.1.63"/>
    </reaction>
</comment>
<dbReference type="AlphaFoldDB" id="A0A4Y1VJV0"/>
<dbReference type="InterPro" id="IPR036388">
    <property type="entry name" value="WH-like_DNA-bd_sf"/>
</dbReference>
<dbReference type="Gene3D" id="3.30.160.70">
    <property type="entry name" value="Methylated DNA-protein cysteine methyltransferase domain"/>
    <property type="match status" value="1"/>
</dbReference>
<dbReference type="PROSITE" id="PS01124">
    <property type="entry name" value="HTH_ARAC_FAMILY_2"/>
    <property type="match status" value="1"/>
</dbReference>
<proteinExistence type="predicted"/>
<sequence length="285" mass="32488">MVIMIENINYTRIEKAIQYLVENFKQQPTLDELAQYIGISPFHFQRIFTEWAGVSPKKFLEHLTIEALKQELQDTSNLIEAAEKVGLSAQSRVYDLFVKIEAVTPQEYKSKGAGIRFEYGFSATPFGECFIVSTSRGVCEIQFSDCDRNSLINEIKHEWANAQFFQNDGMAKEIAEKIFSPYAENKSLTLWLKGTPFQIKVWKALLEIPFGSVTSYSQVATNIGDTQSTFAVRRAIANNPVGYVIPCHRVIRNTGIIGDYHWKKERKATIIGWEKAIKNKTINNI</sequence>
<dbReference type="SMART" id="SM00342">
    <property type="entry name" value="HTH_ARAC"/>
    <property type="match status" value="1"/>
</dbReference>
<dbReference type="Gene3D" id="1.10.10.60">
    <property type="entry name" value="Homeodomain-like"/>
    <property type="match status" value="1"/>
</dbReference>
<dbReference type="PROSITE" id="PS00374">
    <property type="entry name" value="MGMT"/>
    <property type="match status" value="1"/>
</dbReference>
<dbReference type="GO" id="GO:0003700">
    <property type="term" value="F:DNA-binding transcription factor activity"/>
    <property type="evidence" value="ECO:0007669"/>
    <property type="project" value="InterPro"/>
</dbReference>
<keyword evidence="6" id="KW-0804">Transcription</keyword>
<keyword evidence="7" id="KW-0234">DNA repair</keyword>
<dbReference type="CDD" id="cd06445">
    <property type="entry name" value="ATase"/>
    <property type="match status" value="1"/>
</dbReference>
<evidence type="ECO:0000313" key="10">
    <source>
        <dbReference type="EMBL" id="BBK88835.1"/>
    </source>
</evidence>
<dbReference type="InterPro" id="IPR018060">
    <property type="entry name" value="HTH_AraC"/>
</dbReference>
<dbReference type="InterPro" id="IPR014048">
    <property type="entry name" value="MethylDNA_cys_MeTrfase_DNA-bd"/>
</dbReference>
<dbReference type="InterPro" id="IPR001497">
    <property type="entry name" value="MethylDNA_cys_MeTrfase_AS"/>
</dbReference>
<accession>A0A4Y1VJV0</accession>
<evidence type="ECO:0000256" key="3">
    <source>
        <dbReference type="ARBA" id="ARBA00022679"/>
    </source>
</evidence>
<keyword evidence="2 10" id="KW-0489">Methyltransferase</keyword>
<dbReference type="GO" id="GO:0006281">
    <property type="term" value="P:DNA repair"/>
    <property type="evidence" value="ECO:0007669"/>
    <property type="project" value="UniProtKB-KW"/>
</dbReference>
<evidence type="ECO:0000259" key="9">
    <source>
        <dbReference type="PROSITE" id="PS01124"/>
    </source>
</evidence>
<dbReference type="Pfam" id="PF12833">
    <property type="entry name" value="HTH_18"/>
    <property type="match status" value="1"/>
</dbReference>
<dbReference type="Proteomes" id="UP000320533">
    <property type="component" value="Chromosome"/>
</dbReference>
<dbReference type="InterPro" id="IPR009057">
    <property type="entry name" value="Homeodomain-like_sf"/>
</dbReference>
<dbReference type="SUPFAM" id="SSF46767">
    <property type="entry name" value="Methylated DNA-protein cysteine methyltransferase, C-terminal domain"/>
    <property type="match status" value="1"/>
</dbReference>
<evidence type="ECO:0000256" key="5">
    <source>
        <dbReference type="ARBA" id="ARBA00023015"/>
    </source>
</evidence>
<dbReference type="NCBIfam" id="TIGR00589">
    <property type="entry name" value="ogt"/>
    <property type="match status" value="1"/>
</dbReference>
<dbReference type="SUPFAM" id="SSF46689">
    <property type="entry name" value="Homeodomain-like"/>
    <property type="match status" value="1"/>
</dbReference>
<dbReference type="GO" id="GO:0003908">
    <property type="term" value="F:methylated-DNA-[protein]-cysteine S-methyltransferase activity"/>
    <property type="evidence" value="ECO:0007669"/>
    <property type="project" value="UniProtKB-EC"/>
</dbReference>
<dbReference type="GO" id="GO:0032259">
    <property type="term" value="P:methylation"/>
    <property type="evidence" value="ECO:0007669"/>
    <property type="project" value="UniProtKB-KW"/>
</dbReference>
<feature type="domain" description="HTH araC/xylS-type" evidence="9">
    <location>
        <begin position="14"/>
        <end position="111"/>
    </location>
</feature>
<keyword evidence="3 10" id="KW-0808">Transferase</keyword>
<keyword evidence="4" id="KW-0227">DNA damage</keyword>
<evidence type="ECO:0000256" key="8">
    <source>
        <dbReference type="ARBA" id="ARBA00049348"/>
    </source>
</evidence>
<evidence type="ECO:0000256" key="1">
    <source>
        <dbReference type="ARBA" id="ARBA00001286"/>
    </source>
</evidence>
<dbReference type="SUPFAM" id="SSF53155">
    <property type="entry name" value="Methylated DNA-protein cysteine methyltransferase domain"/>
    <property type="match status" value="1"/>
</dbReference>
<dbReference type="InterPro" id="IPR036631">
    <property type="entry name" value="MGMT_N_sf"/>
</dbReference>
<dbReference type="EMBL" id="AP019724">
    <property type="protein sequence ID" value="BBK88835.1"/>
    <property type="molecule type" value="Genomic_DNA"/>
</dbReference>
<gene>
    <name evidence="10" type="primary">ada</name>
    <name evidence="10" type="ORF">Bun01g_32050</name>
</gene>
<name>A0A4Y1VJV0_BACUN</name>
<reference evidence="10 11" key="1">
    <citation type="submission" date="2019-06" db="EMBL/GenBank/DDBJ databases">
        <title>Complete genome sequence of Bacteroides uniformis NBRC 113350.</title>
        <authorList>
            <person name="Miura T."/>
            <person name="Furukawa M."/>
            <person name="Shimamura M."/>
            <person name="Ohyama Y."/>
            <person name="Yamazoe A."/>
            <person name="Kawasaki H."/>
        </authorList>
    </citation>
    <scope>NUCLEOTIDE SEQUENCE [LARGE SCALE GENOMIC DNA]</scope>
    <source>
        <strain evidence="10 11">NBRC 113350</strain>
    </source>
</reference>
<evidence type="ECO:0000256" key="7">
    <source>
        <dbReference type="ARBA" id="ARBA00023204"/>
    </source>
</evidence>
<evidence type="ECO:0000313" key="11">
    <source>
        <dbReference type="Proteomes" id="UP000320533"/>
    </source>
</evidence>
<evidence type="ECO:0000256" key="4">
    <source>
        <dbReference type="ARBA" id="ARBA00022763"/>
    </source>
</evidence>